<dbReference type="Proteomes" id="UP001219630">
    <property type="component" value="Chromosome"/>
</dbReference>
<protein>
    <submittedName>
        <fullName evidence="3">Uncharacterized protein</fullName>
    </submittedName>
</protein>
<name>A0ABY8G619_9GAMM</name>
<feature type="coiled-coil region" evidence="1">
    <location>
        <begin position="138"/>
        <end position="193"/>
    </location>
</feature>
<keyword evidence="2" id="KW-0812">Transmembrane</keyword>
<evidence type="ECO:0000313" key="4">
    <source>
        <dbReference type="Proteomes" id="UP001219630"/>
    </source>
</evidence>
<keyword evidence="2" id="KW-1133">Transmembrane helix</keyword>
<feature type="transmembrane region" description="Helical" evidence="2">
    <location>
        <begin position="75"/>
        <end position="95"/>
    </location>
</feature>
<dbReference type="RefSeq" id="WP_125258780.1">
    <property type="nucleotide sequence ID" value="NZ_CP114280.1"/>
</dbReference>
<reference evidence="3 4" key="1">
    <citation type="submission" date="2022-12" db="EMBL/GenBank/DDBJ databases">
        <title>Complete genome sequencing of Dickeya lacustris type strain LMG30899.</title>
        <authorList>
            <person name="Dobhal S."/>
            <person name="Arizala D."/>
            <person name="Arif M."/>
        </authorList>
    </citation>
    <scope>NUCLEOTIDE SEQUENCE [LARGE SCALE GENOMIC DNA]</scope>
    <source>
        <strain evidence="3 4">LMG30899</strain>
    </source>
</reference>
<keyword evidence="4" id="KW-1185">Reference proteome</keyword>
<accession>A0ABY8G619</accession>
<dbReference type="EMBL" id="CP114280">
    <property type="protein sequence ID" value="WFN55406.1"/>
    <property type="molecule type" value="Genomic_DNA"/>
</dbReference>
<gene>
    <name evidence="3" type="ORF">O1Q98_17655</name>
</gene>
<evidence type="ECO:0000313" key="3">
    <source>
        <dbReference type="EMBL" id="WFN55406.1"/>
    </source>
</evidence>
<proteinExistence type="predicted"/>
<evidence type="ECO:0000256" key="1">
    <source>
        <dbReference type="SAM" id="Coils"/>
    </source>
</evidence>
<organism evidence="3 4">
    <name type="scientific">Dickeya lacustris</name>
    <dbReference type="NCBI Taxonomy" id="2259638"/>
    <lineage>
        <taxon>Bacteria</taxon>
        <taxon>Pseudomonadati</taxon>
        <taxon>Pseudomonadota</taxon>
        <taxon>Gammaproteobacteria</taxon>
        <taxon>Enterobacterales</taxon>
        <taxon>Pectobacteriaceae</taxon>
        <taxon>Dickeya</taxon>
    </lineage>
</organism>
<feature type="transmembrane region" description="Helical" evidence="2">
    <location>
        <begin position="38"/>
        <end position="63"/>
    </location>
</feature>
<keyword evidence="2" id="KW-0472">Membrane</keyword>
<keyword evidence="1" id="KW-0175">Coiled coil</keyword>
<sequence>MSKYFKIGIFGIWGVFLFLASMDKFGDLFAVGTGLWSVVMLSLAGLCLLLASTAAIGWAVLGLGTLRAEYLPYKLVNNYTVPVLIIVLAFVASAARSSSDESRAQKLGFKDGKDFSIARENNITNVADYAKFVEEQKVIKAEKAAQDALAAADKAEQDKVAKYVAIFSDSGRKERAQELISKDLKENTELTKNILDEIASYSNDSVERDVAEMDYLEYGVSLKLYDLAIDKSNCRQELKNQLAPYTAWKDSQDWRPFSEFPKSMLKQEMYRRDIVNADYSKKKTELENIFRECVFSLINKTNHLSRPNAKPVIQEAYFSEKLQCVQKNGGDYNACYP</sequence>
<evidence type="ECO:0000256" key="2">
    <source>
        <dbReference type="SAM" id="Phobius"/>
    </source>
</evidence>